<evidence type="ECO:0000256" key="2">
    <source>
        <dbReference type="ARBA" id="ARBA00022692"/>
    </source>
</evidence>
<organism evidence="12 13">
    <name type="scientific">Pinctada imbricata</name>
    <name type="common">Atlantic pearl-oyster</name>
    <name type="synonym">Pinctada martensii</name>
    <dbReference type="NCBI Taxonomy" id="66713"/>
    <lineage>
        <taxon>Eukaryota</taxon>
        <taxon>Metazoa</taxon>
        <taxon>Spiralia</taxon>
        <taxon>Lophotrochozoa</taxon>
        <taxon>Mollusca</taxon>
        <taxon>Bivalvia</taxon>
        <taxon>Autobranchia</taxon>
        <taxon>Pteriomorphia</taxon>
        <taxon>Pterioida</taxon>
        <taxon>Pterioidea</taxon>
        <taxon>Pteriidae</taxon>
        <taxon>Pinctada</taxon>
    </lineage>
</organism>
<evidence type="ECO:0000313" key="13">
    <source>
        <dbReference type="Proteomes" id="UP001186944"/>
    </source>
</evidence>
<reference evidence="12" key="1">
    <citation type="submission" date="2019-08" db="EMBL/GenBank/DDBJ databases">
        <title>The improved chromosome-level genome for the pearl oyster Pinctada fucata martensii using PacBio sequencing and Hi-C.</title>
        <authorList>
            <person name="Zheng Z."/>
        </authorList>
    </citation>
    <scope>NUCLEOTIDE SEQUENCE</scope>
    <source>
        <strain evidence="12">ZZ-2019</strain>
        <tissue evidence="12">Adductor muscle</tissue>
    </source>
</reference>
<evidence type="ECO:0000256" key="3">
    <source>
        <dbReference type="ARBA" id="ARBA00022989"/>
    </source>
</evidence>
<evidence type="ECO:0000256" key="4">
    <source>
        <dbReference type="ARBA" id="ARBA00023040"/>
    </source>
</evidence>
<evidence type="ECO:0000256" key="8">
    <source>
        <dbReference type="ARBA" id="ARBA00023224"/>
    </source>
</evidence>
<keyword evidence="7" id="KW-0325">Glycoprotein</keyword>
<dbReference type="PRINTS" id="PR00237">
    <property type="entry name" value="GPCRRHODOPSN"/>
</dbReference>
<gene>
    <name evidence="12" type="ORF">FSP39_010706</name>
</gene>
<evidence type="ECO:0000256" key="7">
    <source>
        <dbReference type="ARBA" id="ARBA00023180"/>
    </source>
</evidence>
<keyword evidence="3 10" id="KW-1133">Transmembrane helix</keyword>
<keyword evidence="2 9" id="KW-0812">Transmembrane</keyword>
<comment type="caution">
    <text evidence="12">The sequence shown here is derived from an EMBL/GenBank/DDBJ whole genome shotgun (WGS) entry which is preliminary data.</text>
</comment>
<feature type="domain" description="G-protein coupled receptors family 1 profile" evidence="11">
    <location>
        <begin position="19"/>
        <end position="263"/>
    </location>
</feature>
<comment type="similarity">
    <text evidence="9">Belongs to the G-protein coupled receptor 1 family.</text>
</comment>
<protein>
    <recommendedName>
        <fullName evidence="11">G-protein coupled receptors family 1 profile domain-containing protein</fullName>
    </recommendedName>
</protein>
<dbReference type="Pfam" id="PF00001">
    <property type="entry name" value="7tm_1"/>
    <property type="match status" value="1"/>
</dbReference>
<feature type="transmembrane region" description="Helical" evidence="10">
    <location>
        <begin position="169"/>
        <end position="195"/>
    </location>
</feature>
<evidence type="ECO:0000256" key="6">
    <source>
        <dbReference type="ARBA" id="ARBA00023170"/>
    </source>
</evidence>
<keyword evidence="4 9" id="KW-0297">G-protein coupled receptor</keyword>
<dbReference type="GO" id="GO:0035025">
    <property type="term" value="P:positive regulation of Rho protein signal transduction"/>
    <property type="evidence" value="ECO:0007669"/>
    <property type="project" value="TreeGrafter"/>
</dbReference>
<evidence type="ECO:0000256" key="9">
    <source>
        <dbReference type="RuleBase" id="RU000688"/>
    </source>
</evidence>
<evidence type="ECO:0000256" key="10">
    <source>
        <dbReference type="SAM" id="Phobius"/>
    </source>
</evidence>
<feature type="transmembrane region" description="Helical" evidence="10">
    <location>
        <begin position="6"/>
        <end position="27"/>
    </location>
</feature>
<feature type="transmembrane region" description="Helical" evidence="10">
    <location>
        <begin position="39"/>
        <end position="62"/>
    </location>
</feature>
<keyword evidence="13" id="KW-1185">Reference proteome</keyword>
<feature type="transmembrane region" description="Helical" evidence="10">
    <location>
        <begin position="244"/>
        <end position="265"/>
    </location>
</feature>
<dbReference type="PROSITE" id="PS00237">
    <property type="entry name" value="G_PROTEIN_RECEP_F1_1"/>
    <property type="match status" value="1"/>
</dbReference>
<dbReference type="GO" id="GO:0004930">
    <property type="term" value="F:G protein-coupled receptor activity"/>
    <property type="evidence" value="ECO:0007669"/>
    <property type="project" value="UniProtKB-KW"/>
</dbReference>
<accession>A0AA88YNG5</accession>
<dbReference type="InterPro" id="IPR017452">
    <property type="entry name" value="GPCR_Rhodpsn_7TM"/>
</dbReference>
<dbReference type="SUPFAM" id="SSF81321">
    <property type="entry name" value="Family A G protein-coupled receptor-like"/>
    <property type="match status" value="1"/>
</dbReference>
<keyword evidence="5 10" id="KW-0472">Membrane</keyword>
<evidence type="ECO:0000256" key="1">
    <source>
        <dbReference type="ARBA" id="ARBA00004141"/>
    </source>
</evidence>
<feature type="transmembrane region" description="Helical" evidence="10">
    <location>
        <begin position="78"/>
        <end position="100"/>
    </location>
</feature>
<dbReference type="InterPro" id="IPR000276">
    <property type="entry name" value="GPCR_Rhodpsn"/>
</dbReference>
<comment type="subcellular location">
    <subcellularLocation>
        <location evidence="1">Membrane</location>
        <topology evidence="1">Multi-pass membrane protein</topology>
    </subcellularLocation>
</comment>
<dbReference type="EMBL" id="VSWD01000004">
    <property type="protein sequence ID" value="KAK3104808.1"/>
    <property type="molecule type" value="Genomic_DNA"/>
</dbReference>
<dbReference type="PANTHER" id="PTHR24232:SF53">
    <property type="entry name" value="G-PROTEIN COUPLED RECEPTORS FAMILY 1 PROFILE DOMAIN-CONTAINING PROTEIN"/>
    <property type="match status" value="1"/>
</dbReference>
<dbReference type="AlphaFoldDB" id="A0AA88YNG5"/>
<feature type="transmembrane region" description="Helical" evidence="10">
    <location>
        <begin position="216"/>
        <end position="238"/>
    </location>
</feature>
<dbReference type="PROSITE" id="PS50262">
    <property type="entry name" value="G_PROTEIN_RECEP_F1_2"/>
    <property type="match status" value="1"/>
</dbReference>
<keyword evidence="8 9" id="KW-0807">Transducer</keyword>
<name>A0AA88YNG5_PINIB</name>
<dbReference type="CDD" id="cd00637">
    <property type="entry name" value="7tm_classA_rhodopsin-like"/>
    <property type="match status" value="1"/>
</dbReference>
<evidence type="ECO:0000259" key="11">
    <source>
        <dbReference type="PROSITE" id="PS50262"/>
    </source>
</evidence>
<dbReference type="GO" id="GO:0007200">
    <property type="term" value="P:phospholipase C-activating G protein-coupled receptor signaling pathway"/>
    <property type="evidence" value="ECO:0007669"/>
    <property type="project" value="TreeGrafter"/>
</dbReference>
<sequence length="317" mass="36771">MVEFRKYVVVGVFFISFVINAIALEALRRSRKLSYNVRILSINMVIADLILCASCIVFFFFAKSTTGIRMDENCMMTYIMAAACFWTYFATSFLVTAMAVDRFISLKFPFQYLKIVSEKRCKTSCYVIWIVSLLLATLFHVENREKFHQCYHELYKNNTYLTGLDNSSFITVGVTNLIILLINLFAYAAIIILVFRKKTFVSQGQRSLLQKLWTISLAYAILHGPFNLLTIVIAVFGIHENSTFIHVVILITSFVVFIDPILYTWRYKTCRYQVMMMLGCCCKGRVDAIRQRNNQFYCTYVIRSNFSSEESRLGNME</sequence>
<dbReference type="GO" id="GO:0005886">
    <property type="term" value="C:plasma membrane"/>
    <property type="evidence" value="ECO:0007669"/>
    <property type="project" value="TreeGrafter"/>
</dbReference>
<keyword evidence="6 9" id="KW-0675">Receptor</keyword>
<dbReference type="Gene3D" id="1.20.1070.10">
    <property type="entry name" value="Rhodopsin 7-helix transmembrane proteins"/>
    <property type="match status" value="1"/>
</dbReference>
<dbReference type="Proteomes" id="UP001186944">
    <property type="component" value="Unassembled WGS sequence"/>
</dbReference>
<evidence type="ECO:0000313" key="12">
    <source>
        <dbReference type="EMBL" id="KAK3104808.1"/>
    </source>
</evidence>
<evidence type="ECO:0000256" key="5">
    <source>
        <dbReference type="ARBA" id="ARBA00023136"/>
    </source>
</evidence>
<proteinExistence type="inferred from homology"/>
<dbReference type="PANTHER" id="PTHR24232">
    <property type="entry name" value="G-PROTEIN COUPLED RECEPTOR"/>
    <property type="match status" value="1"/>
</dbReference>